<dbReference type="GO" id="GO:0003677">
    <property type="term" value="F:DNA binding"/>
    <property type="evidence" value="ECO:0007669"/>
    <property type="project" value="UniProtKB-KW"/>
</dbReference>
<proteinExistence type="inferred from homology"/>
<protein>
    <submittedName>
        <fullName evidence="5">Restriction endonuclease subunit S</fullName>
        <ecNumber evidence="5">3.1.21.-</ecNumber>
    </submittedName>
</protein>
<keyword evidence="5" id="KW-0540">Nuclease</keyword>
<comment type="similarity">
    <text evidence="1">Belongs to the type-I restriction system S methylase family.</text>
</comment>
<dbReference type="Gene3D" id="3.90.220.20">
    <property type="entry name" value="DNA methylase specificity domains"/>
    <property type="match status" value="1"/>
</dbReference>
<evidence type="ECO:0000256" key="1">
    <source>
        <dbReference type="ARBA" id="ARBA00010923"/>
    </source>
</evidence>
<dbReference type="InterPro" id="IPR044946">
    <property type="entry name" value="Restrct_endonuc_typeI_TRD_sf"/>
</dbReference>
<keyword evidence="5" id="KW-0255">Endonuclease</keyword>
<dbReference type="AlphaFoldDB" id="A0AAW8W8X4"/>
<dbReference type="InterPro" id="IPR052021">
    <property type="entry name" value="Type-I_RS_S_subunit"/>
</dbReference>
<dbReference type="EMBL" id="JAVLAM010000003">
    <property type="protein sequence ID" value="MDT7015203.1"/>
    <property type="molecule type" value="Genomic_DNA"/>
</dbReference>
<dbReference type="InterPro" id="IPR000055">
    <property type="entry name" value="Restrct_endonuc_typeI_TRD"/>
</dbReference>
<gene>
    <name evidence="5" type="ORF">RI532_12515</name>
</gene>
<dbReference type="PANTHER" id="PTHR30408:SF12">
    <property type="entry name" value="TYPE I RESTRICTION ENZYME MJAVIII SPECIFICITY SUBUNIT"/>
    <property type="match status" value="1"/>
</dbReference>
<keyword evidence="5" id="KW-0378">Hydrolase</keyword>
<name>A0AAW8W8X4_9LACO</name>
<dbReference type="GO" id="GO:0016787">
    <property type="term" value="F:hydrolase activity"/>
    <property type="evidence" value="ECO:0007669"/>
    <property type="project" value="UniProtKB-KW"/>
</dbReference>
<dbReference type="GO" id="GO:0004519">
    <property type="term" value="F:endonuclease activity"/>
    <property type="evidence" value="ECO:0007669"/>
    <property type="project" value="UniProtKB-KW"/>
</dbReference>
<dbReference type="PANTHER" id="PTHR30408">
    <property type="entry name" value="TYPE-1 RESTRICTION ENZYME ECOKI SPECIFICITY PROTEIN"/>
    <property type="match status" value="1"/>
</dbReference>
<dbReference type="Proteomes" id="UP001254075">
    <property type="component" value="Unassembled WGS sequence"/>
</dbReference>
<evidence type="ECO:0000259" key="4">
    <source>
        <dbReference type="Pfam" id="PF01420"/>
    </source>
</evidence>
<comment type="caution">
    <text evidence="5">The sequence shown here is derived from an EMBL/GenBank/DDBJ whole genome shotgun (WGS) entry which is preliminary data.</text>
</comment>
<sequence>MYYKPNDSKSDEKYMETYNIFRLGDIAFEGHKSKNFAYGRFVENTIGDGIVSHVFDVFRPISEYDLNYWKYFIHYEDIMGQKLRMSTTKATMMNNLVSKDFLKQSVLVPNLDEQQKIGTFFKQLDDTITLHQGKLEKLQELKKGYLQKMFC</sequence>
<feature type="domain" description="Type I restriction modification DNA specificity" evidence="4">
    <location>
        <begin position="11"/>
        <end position="139"/>
    </location>
</feature>
<dbReference type="GO" id="GO:0009307">
    <property type="term" value="P:DNA restriction-modification system"/>
    <property type="evidence" value="ECO:0007669"/>
    <property type="project" value="UniProtKB-KW"/>
</dbReference>
<dbReference type="Pfam" id="PF01420">
    <property type="entry name" value="Methylase_S"/>
    <property type="match status" value="1"/>
</dbReference>
<evidence type="ECO:0000256" key="2">
    <source>
        <dbReference type="ARBA" id="ARBA00022747"/>
    </source>
</evidence>
<organism evidence="5 6">
    <name type="scientific">Levilactobacillus namurensis</name>
    <dbReference type="NCBI Taxonomy" id="380393"/>
    <lineage>
        <taxon>Bacteria</taxon>
        <taxon>Bacillati</taxon>
        <taxon>Bacillota</taxon>
        <taxon>Bacilli</taxon>
        <taxon>Lactobacillales</taxon>
        <taxon>Lactobacillaceae</taxon>
        <taxon>Levilactobacillus</taxon>
    </lineage>
</organism>
<dbReference type="SUPFAM" id="SSF116734">
    <property type="entry name" value="DNA methylase specificity domain"/>
    <property type="match status" value="1"/>
</dbReference>
<evidence type="ECO:0000256" key="3">
    <source>
        <dbReference type="ARBA" id="ARBA00023125"/>
    </source>
</evidence>
<reference evidence="5" key="1">
    <citation type="submission" date="2023-08" db="EMBL/GenBank/DDBJ databases">
        <authorList>
            <person name="Page C.A."/>
            <person name="Perez-Diaz I.M."/>
        </authorList>
    </citation>
    <scope>NUCLEOTIDE SEQUENCE</scope>
    <source>
        <strain evidence="5">3.8.38</strain>
    </source>
</reference>
<evidence type="ECO:0000313" key="5">
    <source>
        <dbReference type="EMBL" id="MDT7015203.1"/>
    </source>
</evidence>
<keyword evidence="3" id="KW-0238">DNA-binding</keyword>
<keyword evidence="2" id="KW-0680">Restriction system</keyword>
<dbReference type="EC" id="3.1.21.-" evidence="5"/>
<evidence type="ECO:0000313" key="6">
    <source>
        <dbReference type="Proteomes" id="UP001254075"/>
    </source>
</evidence>
<accession>A0AAW8W8X4</accession>